<evidence type="ECO:0000313" key="1">
    <source>
        <dbReference type="EMBL" id="PHH64061.1"/>
    </source>
</evidence>
<keyword evidence="2" id="KW-1185">Reference proteome</keyword>
<dbReference type="OrthoDB" id="19690at2759"/>
<comment type="caution">
    <text evidence="1">The sequence shown here is derived from an EMBL/GenBank/DDBJ whole genome shotgun (WGS) entry which is preliminary data.</text>
</comment>
<dbReference type="STRING" id="1399860.A0A2C5YB01"/>
<protein>
    <recommendedName>
        <fullName evidence="3">Thioredoxin domain-containing protein</fullName>
    </recommendedName>
</protein>
<sequence>MPLAAMHHHALRQSRHAARLGLCPRLCPRLCFSASAPRSASNVVFDAIRSPESFMTHLSACHSPRIPLLTLWTTSYCIHSPGILRALTCLVQSGVGQPEGGVALASVEMDAPDIAANPTDPNNLALMYMINSLPTLLSFDAGEAQTDTRVTDTAKLADEAFLQQWIRTEARRHGQRGGGTPASFFGLFRK</sequence>
<proteinExistence type="predicted"/>
<organism evidence="1 2">
    <name type="scientific">Ophiocordyceps australis</name>
    <dbReference type="NCBI Taxonomy" id="1399860"/>
    <lineage>
        <taxon>Eukaryota</taxon>
        <taxon>Fungi</taxon>
        <taxon>Dikarya</taxon>
        <taxon>Ascomycota</taxon>
        <taxon>Pezizomycotina</taxon>
        <taxon>Sordariomycetes</taxon>
        <taxon>Hypocreomycetidae</taxon>
        <taxon>Hypocreales</taxon>
        <taxon>Ophiocordycipitaceae</taxon>
        <taxon>Ophiocordyceps</taxon>
    </lineage>
</organism>
<name>A0A2C5YB01_9HYPO</name>
<evidence type="ECO:0000313" key="2">
    <source>
        <dbReference type="Proteomes" id="UP000226192"/>
    </source>
</evidence>
<accession>A0A2C5YB01</accession>
<gene>
    <name evidence="1" type="ORF">CDD81_5054</name>
</gene>
<dbReference type="EMBL" id="NJET01000037">
    <property type="protein sequence ID" value="PHH64061.1"/>
    <property type="molecule type" value="Genomic_DNA"/>
</dbReference>
<dbReference type="AlphaFoldDB" id="A0A2C5YB01"/>
<reference evidence="1 2" key="1">
    <citation type="submission" date="2017-06" db="EMBL/GenBank/DDBJ databases">
        <title>Ant-infecting Ophiocordyceps genomes reveal a high diversity of potential behavioral manipulation genes and a possible major role for enterotoxins.</title>
        <authorList>
            <person name="De Bekker C."/>
            <person name="Evans H.C."/>
            <person name="Brachmann A."/>
            <person name="Hughes D.P."/>
        </authorList>
    </citation>
    <scope>NUCLEOTIDE SEQUENCE [LARGE SCALE GENOMIC DNA]</scope>
    <source>
        <strain evidence="1 2">Map64</strain>
    </source>
</reference>
<dbReference type="Proteomes" id="UP000226192">
    <property type="component" value="Unassembled WGS sequence"/>
</dbReference>
<evidence type="ECO:0008006" key="3">
    <source>
        <dbReference type="Google" id="ProtNLM"/>
    </source>
</evidence>